<proteinExistence type="predicted"/>
<dbReference type="AlphaFoldDB" id="A0A2P6NPZ0"/>
<organism evidence="2 3">
    <name type="scientific">Planoprotostelium fungivorum</name>
    <dbReference type="NCBI Taxonomy" id="1890364"/>
    <lineage>
        <taxon>Eukaryota</taxon>
        <taxon>Amoebozoa</taxon>
        <taxon>Evosea</taxon>
        <taxon>Variosea</taxon>
        <taxon>Cavosteliida</taxon>
        <taxon>Cavosteliaceae</taxon>
        <taxon>Planoprotostelium</taxon>
    </lineage>
</organism>
<reference evidence="2 3" key="1">
    <citation type="journal article" date="2018" name="Genome Biol. Evol.">
        <title>Multiple Roots of Fruiting Body Formation in Amoebozoa.</title>
        <authorList>
            <person name="Hillmann F."/>
            <person name="Forbes G."/>
            <person name="Novohradska S."/>
            <person name="Ferling I."/>
            <person name="Riege K."/>
            <person name="Groth M."/>
            <person name="Westermann M."/>
            <person name="Marz M."/>
            <person name="Spaller T."/>
            <person name="Winckler T."/>
            <person name="Schaap P."/>
            <person name="Glockner G."/>
        </authorList>
    </citation>
    <scope>NUCLEOTIDE SEQUENCE [LARGE SCALE GENOMIC DNA]</scope>
    <source>
        <strain evidence="2 3">Jena</strain>
    </source>
</reference>
<name>A0A2P6NPZ0_9EUKA</name>
<dbReference type="Gene3D" id="3.40.50.720">
    <property type="entry name" value="NAD(P)-binding Rossmann-like Domain"/>
    <property type="match status" value="1"/>
</dbReference>
<feature type="region of interest" description="Disordered" evidence="1">
    <location>
        <begin position="1"/>
        <end position="45"/>
    </location>
</feature>
<protein>
    <submittedName>
        <fullName evidence="2">NmrA family protein</fullName>
    </submittedName>
</protein>
<dbReference type="EMBL" id="MDYQ01000036">
    <property type="protein sequence ID" value="PRP86013.1"/>
    <property type="molecule type" value="Genomic_DNA"/>
</dbReference>
<dbReference type="SUPFAM" id="SSF51735">
    <property type="entry name" value="NAD(P)-binding Rossmann-fold domains"/>
    <property type="match status" value="1"/>
</dbReference>
<evidence type="ECO:0000256" key="1">
    <source>
        <dbReference type="SAM" id="MobiDB-lite"/>
    </source>
</evidence>
<sequence>MQETEDTTSVFGGIQSNPRQSHKQEEPHNEQHKQEDHPATGKQGGQVTWVSELLAEDARANFTIRALSRNPESVAARSLAARGRVDTAFLVTLPEMKDHQKEATRGIRFVDEAKKATREHHTKWTIEQHICEVDIPWTILRSVAFMDNFTVHLSKANFVGFGIFATFKVNDHEQKMAVKSTPWNTPSLTPT</sequence>
<comment type="caution">
    <text evidence="2">The sequence shown here is derived from an EMBL/GenBank/DDBJ whole genome shotgun (WGS) entry which is preliminary data.</text>
</comment>
<dbReference type="OrthoDB" id="9997102at2759"/>
<dbReference type="InParanoid" id="A0A2P6NPZ0"/>
<accession>A0A2P6NPZ0</accession>
<feature type="compositionally biased region" description="Polar residues" evidence="1">
    <location>
        <begin position="7"/>
        <end position="19"/>
    </location>
</feature>
<evidence type="ECO:0000313" key="2">
    <source>
        <dbReference type="EMBL" id="PRP86013.1"/>
    </source>
</evidence>
<feature type="compositionally biased region" description="Basic and acidic residues" evidence="1">
    <location>
        <begin position="22"/>
        <end position="39"/>
    </location>
</feature>
<keyword evidence="3" id="KW-1185">Reference proteome</keyword>
<dbReference type="InterPro" id="IPR036291">
    <property type="entry name" value="NAD(P)-bd_dom_sf"/>
</dbReference>
<evidence type="ECO:0000313" key="3">
    <source>
        <dbReference type="Proteomes" id="UP000241769"/>
    </source>
</evidence>
<dbReference type="Proteomes" id="UP000241769">
    <property type="component" value="Unassembled WGS sequence"/>
</dbReference>
<gene>
    <name evidence="2" type="ORF">PROFUN_05784</name>
</gene>